<keyword evidence="5 8" id="KW-0472">Membrane</keyword>
<dbReference type="InterPro" id="IPR011701">
    <property type="entry name" value="MFS"/>
</dbReference>
<feature type="transmembrane region" description="Helical" evidence="8">
    <location>
        <begin position="373"/>
        <end position="392"/>
    </location>
</feature>
<reference evidence="10" key="2">
    <citation type="submission" date="2023-02" db="EMBL/GenBank/DDBJ databases">
        <authorList>
            <consortium name="DOE Joint Genome Institute"/>
            <person name="Mondo S.J."/>
            <person name="Chang Y."/>
            <person name="Wang Y."/>
            <person name="Ahrendt S."/>
            <person name="Andreopoulos W."/>
            <person name="Barry K."/>
            <person name="Beard J."/>
            <person name="Benny G.L."/>
            <person name="Blankenship S."/>
            <person name="Bonito G."/>
            <person name="Cuomo C."/>
            <person name="Desiro A."/>
            <person name="Gervers K.A."/>
            <person name="Hundley H."/>
            <person name="Kuo A."/>
            <person name="LaButti K."/>
            <person name="Lang B.F."/>
            <person name="Lipzen A."/>
            <person name="O'Donnell K."/>
            <person name="Pangilinan J."/>
            <person name="Reynolds N."/>
            <person name="Sandor L."/>
            <person name="Smith M.W."/>
            <person name="Tsang A."/>
            <person name="Grigoriev I.V."/>
            <person name="Stajich J.E."/>
            <person name="Spatafora J.W."/>
        </authorList>
    </citation>
    <scope>NUCLEOTIDE SEQUENCE</scope>
    <source>
        <strain evidence="10">RSA 2281</strain>
    </source>
</reference>
<feature type="transmembrane region" description="Helical" evidence="8">
    <location>
        <begin position="533"/>
        <end position="555"/>
    </location>
</feature>
<feature type="compositionally biased region" description="Low complexity" evidence="7">
    <location>
        <begin position="1"/>
        <end position="18"/>
    </location>
</feature>
<dbReference type="GO" id="GO:0022857">
    <property type="term" value="F:transmembrane transporter activity"/>
    <property type="evidence" value="ECO:0007669"/>
    <property type="project" value="InterPro"/>
</dbReference>
<sequence length="591" mass="64212">MNNNSSSHISHIQSSYQHRPSQEDETNTVVDVDIHGDSKKSELPPSSLSSPPEIVTEQEPTERFSAVRRGILIFGIILAMFMISLNTTVIAPAMTIITTDLTDNISLQTWIATAYLLAFNIAMPLSGKFSDIFGRKPILVFGVFIFFIGSLVNALTPNMEGLIGGRTVQGLGGGCVMTIAYVLVPDLAPLHLRPRFQSGLTVIYGLASVVGTLIGGVFVQKLSWRWDFWLNLILGGTALIIITLLLKEPTVIQKTSFSSKLKRIDFLGAFLVITFVGCLLIALNFGQSYGWSNPHSFGPFIGAAISLVGLIIVEGWIASEPLLPPEIILNPTITIFYLYIICIGLGFIATLYYGPIMFQAVFGSDSTGSGVHLVPYMGCLIVASIGSGFALSHFPYVKFYLMLASVCNIIGFGLFHMVNEHSSWAQQSCYIMLCGFAFGLSQQNTIMGVQTVAPQKYIAVATSLTNFFMMLACSIGVAICQTMFSLFLSHELTLIDPEVLAIAHQYGADTNYLYLKNMPAESQQPMIHAYMQVVRNVFIMPLVAAGVGVICACAAKNTRFGAKKGANNANNSKDDYNLEKVLSTTAESVIA</sequence>
<feature type="transmembrane region" description="Helical" evidence="8">
    <location>
        <begin position="109"/>
        <end position="126"/>
    </location>
</feature>
<evidence type="ECO:0000256" key="1">
    <source>
        <dbReference type="ARBA" id="ARBA00004127"/>
    </source>
</evidence>
<comment type="caution">
    <text evidence="10">The sequence shown here is derived from an EMBL/GenBank/DDBJ whole genome shotgun (WGS) entry which is preliminary data.</text>
</comment>
<feature type="compositionally biased region" description="Low complexity" evidence="7">
    <location>
        <begin position="43"/>
        <end position="53"/>
    </location>
</feature>
<feature type="transmembrane region" description="Helical" evidence="8">
    <location>
        <begin position="457"/>
        <end position="484"/>
    </location>
</feature>
<keyword evidence="2" id="KW-0813">Transport</keyword>
<evidence type="ECO:0000259" key="9">
    <source>
        <dbReference type="PROSITE" id="PS50850"/>
    </source>
</evidence>
<comment type="subcellular location">
    <subcellularLocation>
        <location evidence="1">Endomembrane system</location>
        <topology evidence="1">Multi-pass membrane protein</topology>
    </subcellularLocation>
</comment>
<evidence type="ECO:0000313" key="10">
    <source>
        <dbReference type="EMBL" id="KAI9278841.1"/>
    </source>
</evidence>
<name>A0AAD5KDC8_9FUNG</name>
<keyword evidence="4 8" id="KW-1133">Transmembrane helix</keyword>
<dbReference type="InterPro" id="IPR005829">
    <property type="entry name" value="Sugar_transporter_CS"/>
</dbReference>
<feature type="transmembrane region" description="Helical" evidence="8">
    <location>
        <begin position="399"/>
        <end position="418"/>
    </location>
</feature>
<feature type="transmembrane region" description="Helical" evidence="8">
    <location>
        <begin position="329"/>
        <end position="353"/>
    </location>
</feature>
<dbReference type="EMBL" id="JAIXMP010000001">
    <property type="protein sequence ID" value="KAI9278841.1"/>
    <property type="molecule type" value="Genomic_DNA"/>
</dbReference>
<feature type="transmembrane region" description="Helical" evidence="8">
    <location>
        <begin position="228"/>
        <end position="246"/>
    </location>
</feature>
<keyword evidence="3 8" id="KW-0812">Transmembrane</keyword>
<evidence type="ECO:0000256" key="2">
    <source>
        <dbReference type="ARBA" id="ARBA00022448"/>
    </source>
</evidence>
<organism evidence="10 11">
    <name type="scientific">Phascolomyces articulosus</name>
    <dbReference type="NCBI Taxonomy" id="60185"/>
    <lineage>
        <taxon>Eukaryota</taxon>
        <taxon>Fungi</taxon>
        <taxon>Fungi incertae sedis</taxon>
        <taxon>Mucoromycota</taxon>
        <taxon>Mucoromycotina</taxon>
        <taxon>Mucoromycetes</taxon>
        <taxon>Mucorales</taxon>
        <taxon>Lichtheimiaceae</taxon>
        <taxon>Phascolomyces</taxon>
    </lineage>
</organism>
<protein>
    <recommendedName>
        <fullName evidence="6">MFS-type drug efflux transporter P55</fullName>
    </recommendedName>
</protein>
<feature type="transmembrane region" description="Helical" evidence="8">
    <location>
        <begin position="424"/>
        <end position="441"/>
    </location>
</feature>
<feature type="domain" description="Major facilitator superfamily (MFS) profile" evidence="9">
    <location>
        <begin position="72"/>
        <end position="547"/>
    </location>
</feature>
<dbReference type="PROSITE" id="PS00216">
    <property type="entry name" value="SUGAR_TRANSPORT_1"/>
    <property type="match status" value="1"/>
</dbReference>
<feature type="region of interest" description="Disordered" evidence="7">
    <location>
        <begin position="1"/>
        <end position="60"/>
    </location>
</feature>
<evidence type="ECO:0000256" key="4">
    <source>
        <dbReference type="ARBA" id="ARBA00022989"/>
    </source>
</evidence>
<dbReference type="AlphaFoldDB" id="A0AAD5KDC8"/>
<dbReference type="GO" id="GO:0012505">
    <property type="term" value="C:endomembrane system"/>
    <property type="evidence" value="ECO:0007669"/>
    <property type="project" value="UniProtKB-SubCell"/>
</dbReference>
<dbReference type="Gene3D" id="1.20.1720.10">
    <property type="entry name" value="Multidrug resistance protein D"/>
    <property type="match status" value="1"/>
</dbReference>
<evidence type="ECO:0000313" key="11">
    <source>
        <dbReference type="Proteomes" id="UP001209540"/>
    </source>
</evidence>
<gene>
    <name evidence="10" type="ORF">BDA99DRAFT_554443</name>
</gene>
<dbReference type="InterPro" id="IPR036259">
    <property type="entry name" value="MFS_trans_sf"/>
</dbReference>
<feature type="transmembrane region" description="Helical" evidence="8">
    <location>
        <begin position="266"/>
        <end position="285"/>
    </location>
</feature>
<reference evidence="10" key="1">
    <citation type="journal article" date="2022" name="IScience">
        <title>Evolution of zygomycete secretomes and the origins of terrestrial fungal ecologies.</title>
        <authorList>
            <person name="Chang Y."/>
            <person name="Wang Y."/>
            <person name="Mondo S."/>
            <person name="Ahrendt S."/>
            <person name="Andreopoulos W."/>
            <person name="Barry K."/>
            <person name="Beard J."/>
            <person name="Benny G.L."/>
            <person name="Blankenship S."/>
            <person name="Bonito G."/>
            <person name="Cuomo C."/>
            <person name="Desiro A."/>
            <person name="Gervers K.A."/>
            <person name="Hundley H."/>
            <person name="Kuo A."/>
            <person name="LaButti K."/>
            <person name="Lang B.F."/>
            <person name="Lipzen A."/>
            <person name="O'Donnell K."/>
            <person name="Pangilinan J."/>
            <person name="Reynolds N."/>
            <person name="Sandor L."/>
            <person name="Smith M.E."/>
            <person name="Tsang A."/>
            <person name="Grigoriev I.V."/>
            <person name="Stajich J.E."/>
            <person name="Spatafora J.W."/>
        </authorList>
    </citation>
    <scope>NUCLEOTIDE SEQUENCE</scope>
    <source>
        <strain evidence="10">RSA 2281</strain>
    </source>
</reference>
<evidence type="ECO:0000256" key="6">
    <source>
        <dbReference type="ARBA" id="ARBA00044273"/>
    </source>
</evidence>
<accession>A0AAD5KDC8</accession>
<evidence type="ECO:0000256" key="3">
    <source>
        <dbReference type="ARBA" id="ARBA00022692"/>
    </source>
</evidence>
<keyword evidence="11" id="KW-1185">Reference proteome</keyword>
<dbReference type="PANTHER" id="PTHR23501:SF191">
    <property type="entry name" value="VACUOLAR BASIC AMINO ACID TRANSPORTER 4"/>
    <property type="match status" value="1"/>
</dbReference>
<feature type="compositionally biased region" description="Basic and acidic residues" evidence="7">
    <location>
        <begin position="32"/>
        <end position="42"/>
    </location>
</feature>
<dbReference type="PANTHER" id="PTHR23501">
    <property type="entry name" value="MAJOR FACILITATOR SUPERFAMILY"/>
    <property type="match status" value="1"/>
</dbReference>
<dbReference type="Gene3D" id="1.20.1250.20">
    <property type="entry name" value="MFS general substrate transporter like domains"/>
    <property type="match status" value="1"/>
</dbReference>
<dbReference type="SUPFAM" id="SSF103473">
    <property type="entry name" value="MFS general substrate transporter"/>
    <property type="match status" value="1"/>
</dbReference>
<feature type="transmembrane region" description="Helical" evidence="8">
    <location>
        <begin position="71"/>
        <end position="97"/>
    </location>
</feature>
<dbReference type="InterPro" id="IPR020846">
    <property type="entry name" value="MFS_dom"/>
</dbReference>
<feature type="transmembrane region" description="Helical" evidence="8">
    <location>
        <begin position="168"/>
        <end position="188"/>
    </location>
</feature>
<dbReference type="Pfam" id="PF07690">
    <property type="entry name" value="MFS_1"/>
    <property type="match status" value="1"/>
</dbReference>
<dbReference type="GO" id="GO:0005886">
    <property type="term" value="C:plasma membrane"/>
    <property type="evidence" value="ECO:0007669"/>
    <property type="project" value="TreeGrafter"/>
</dbReference>
<feature type="transmembrane region" description="Helical" evidence="8">
    <location>
        <begin position="297"/>
        <end position="317"/>
    </location>
</feature>
<dbReference type="Proteomes" id="UP001209540">
    <property type="component" value="Unassembled WGS sequence"/>
</dbReference>
<evidence type="ECO:0000256" key="5">
    <source>
        <dbReference type="ARBA" id="ARBA00023136"/>
    </source>
</evidence>
<feature type="transmembrane region" description="Helical" evidence="8">
    <location>
        <begin position="138"/>
        <end position="156"/>
    </location>
</feature>
<proteinExistence type="predicted"/>
<dbReference type="CDD" id="cd17502">
    <property type="entry name" value="MFS_Azr1_MDR_like"/>
    <property type="match status" value="1"/>
</dbReference>
<evidence type="ECO:0000256" key="8">
    <source>
        <dbReference type="SAM" id="Phobius"/>
    </source>
</evidence>
<feature type="transmembrane region" description="Helical" evidence="8">
    <location>
        <begin position="200"/>
        <end position="222"/>
    </location>
</feature>
<dbReference type="PROSITE" id="PS50850">
    <property type="entry name" value="MFS"/>
    <property type="match status" value="1"/>
</dbReference>
<evidence type="ECO:0000256" key="7">
    <source>
        <dbReference type="SAM" id="MobiDB-lite"/>
    </source>
</evidence>